<dbReference type="Pfam" id="PF14524">
    <property type="entry name" value="Wzt_C"/>
    <property type="match status" value="1"/>
</dbReference>
<dbReference type="InParanoid" id="A0A146G3D6"/>
<dbReference type="CDD" id="cd10147">
    <property type="entry name" value="Wzt_C-like"/>
    <property type="match status" value="1"/>
</dbReference>
<evidence type="ECO:0000256" key="3">
    <source>
        <dbReference type="ARBA" id="ARBA00022741"/>
    </source>
</evidence>
<evidence type="ECO:0000313" key="6">
    <source>
        <dbReference type="EMBL" id="GAT31993.1"/>
    </source>
</evidence>
<dbReference type="InterPro" id="IPR015860">
    <property type="entry name" value="ABC_transpr_TagH-like"/>
</dbReference>
<evidence type="ECO:0000256" key="1">
    <source>
        <dbReference type="ARBA" id="ARBA00005417"/>
    </source>
</evidence>
<comment type="similarity">
    <text evidence="1">Belongs to the ABC transporter superfamily.</text>
</comment>
<proteinExistence type="inferred from homology"/>
<gene>
    <name evidence="6" type="ORF">TSACC_2390</name>
</gene>
<feature type="domain" description="ABC transporter" evidence="5">
    <location>
        <begin position="5"/>
        <end position="265"/>
    </location>
</feature>
<dbReference type="PROSITE" id="PS50893">
    <property type="entry name" value="ABC_TRANSPORTER_2"/>
    <property type="match status" value="1"/>
</dbReference>
<evidence type="ECO:0000259" key="5">
    <source>
        <dbReference type="PROSITE" id="PS50893"/>
    </source>
</evidence>
<keyword evidence="4 6" id="KW-0067">ATP-binding</keyword>
<dbReference type="STRING" id="690879.TSACC_2390"/>
<dbReference type="RefSeq" id="WP_075077856.1">
    <property type="nucleotide sequence ID" value="NZ_BDCO01000002.1"/>
</dbReference>
<dbReference type="GO" id="GO:0016887">
    <property type="term" value="F:ATP hydrolysis activity"/>
    <property type="evidence" value="ECO:0007669"/>
    <property type="project" value="InterPro"/>
</dbReference>
<dbReference type="EMBL" id="BDCO01000002">
    <property type="protein sequence ID" value="GAT31993.1"/>
    <property type="molecule type" value="Genomic_DNA"/>
</dbReference>
<dbReference type="Gene3D" id="2.70.50.60">
    <property type="entry name" value="abc- transporter (atp binding component) like domain"/>
    <property type="match status" value="1"/>
</dbReference>
<name>A0A146G3D6_TERSA</name>
<evidence type="ECO:0000313" key="7">
    <source>
        <dbReference type="Proteomes" id="UP000076023"/>
    </source>
</evidence>
<dbReference type="GO" id="GO:0016020">
    <property type="term" value="C:membrane"/>
    <property type="evidence" value="ECO:0007669"/>
    <property type="project" value="InterPro"/>
</dbReference>
<dbReference type="SUPFAM" id="SSF52540">
    <property type="entry name" value="P-loop containing nucleoside triphosphate hydrolases"/>
    <property type="match status" value="1"/>
</dbReference>
<accession>A0A146G3D6</accession>
<dbReference type="CDD" id="cd03220">
    <property type="entry name" value="ABC_KpsT_Wzt"/>
    <property type="match status" value="1"/>
</dbReference>
<dbReference type="InterPro" id="IPR003439">
    <property type="entry name" value="ABC_transporter-like_ATP-bd"/>
</dbReference>
<protein>
    <submittedName>
        <fullName evidence="6">Lipopolysaccharide transport system ATP-binding protein</fullName>
    </submittedName>
</protein>
<dbReference type="PANTHER" id="PTHR46743">
    <property type="entry name" value="TEICHOIC ACIDS EXPORT ATP-BINDING PROTEIN TAGH"/>
    <property type="match status" value="1"/>
</dbReference>
<reference evidence="7" key="1">
    <citation type="journal article" date="2017" name="Genome Announc.">
        <title>Draft Genome Sequence of Terrimicrobium sacchariphilum NM-5T, a Facultative Anaerobic Soil Bacterium of the Class Spartobacteria.</title>
        <authorList>
            <person name="Qiu Y.L."/>
            <person name="Tourlousse D.M."/>
            <person name="Matsuura N."/>
            <person name="Ohashi A."/>
            <person name="Sekiguchi Y."/>
        </authorList>
    </citation>
    <scope>NUCLEOTIDE SEQUENCE [LARGE SCALE GENOMIC DNA]</scope>
    <source>
        <strain evidence="7">NM-5</strain>
    </source>
</reference>
<dbReference type="InterPro" id="IPR050683">
    <property type="entry name" value="Bact_Polysacc_Export_ATP-bd"/>
</dbReference>
<keyword evidence="3" id="KW-0547">Nucleotide-binding</keyword>
<dbReference type="AlphaFoldDB" id="A0A146G3D6"/>
<dbReference type="GO" id="GO:0005524">
    <property type="term" value="F:ATP binding"/>
    <property type="evidence" value="ECO:0007669"/>
    <property type="project" value="UniProtKB-KW"/>
</dbReference>
<comment type="caution">
    <text evidence="6">The sequence shown here is derived from an EMBL/GenBank/DDBJ whole genome shotgun (WGS) entry which is preliminary data.</text>
</comment>
<dbReference type="InterPro" id="IPR029439">
    <property type="entry name" value="Wzt_C"/>
</dbReference>
<evidence type="ECO:0000256" key="2">
    <source>
        <dbReference type="ARBA" id="ARBA00022448"/>
    </source>
</evidence>
<dbReference type="SMART" id="SM00382">
    <property type="entry name" value="AAA"/>
    <property type="match status" value="1"/>
</dbReference>
<dbReference type="GO" id="GO:0140359">
    <property type="term" value="F:ABC-type transporter activity"/>
    <property type="evidence" value="ECO:0007669"/>
    <property type="project" value="InterPro"/>
</dbReference>
<dbReference type="OrthoDB" id="9778870at2"/>
<dbReference type="Pfam" id="PF00005">
    <property type="entry name" value="ABC_tran"/>
    <property type="match status" value="1"/>
</dbReference>
<dbReference type="Proteomes" id="UP000076023">
    <property type="component" value="Unassembled WGS sequence"/>
</dbReference>
<dbReference type="InterPro" id="IPR027417">
    <property type="entry name" value="P-loop_NTPase"/>
</dbReference>
<evidence type="ECO:0000256" key="4">
    <source>
        <dbReference type="ARBA" id="ARBA00022840"/>
    </source>
</evidence>
<organism evidence="6 7">
    <name type="scientific">Terrimicrobium sacchariphilum</name>
    <dbReference type="NCBI Taxonomy" id="690879"/>
    <lineage>
        <taxon>Bacteria</taxon>
        <taxon>Pseudomonadati</taxon>
        <taxon>Verrucomicrobiota</taxon>
        <taxon>Terrimicrobiia</taxon>
        <taxon>Terrimicrobiales</taxon>
        <taxon>Terrimicrobiaceae</taxon>
        <taxon>Terrimicrobium</taxon>
    </lineage>
</organism>
<dbReference type="InterPro" id="IPR003593">
    <property type="entry name" value="AAA+_ATPase"/>
</dbReference>
<keyword evidence="7" id="KW-1185">Reference proteome</keyword>
<dbReference type="PANTHER" id="PTHR46743:SF2">
    <property type="entry name" value="TEICHOIC ACIDS EXPORT ATP-BINDING PROTEIN TAGH"/>
    <property type="match status" value="1"/>
</dbReference>
<dbReference type="Gene3D" id="3.40.50.300">
    <property type="entry name" value="P-loop containing nucleotide triphosphate hydrolases"/>
    <property type="match status" value="1"/>
</dbReference>
<keyword evidence="2" id="KW-0813">Transport</keyword>
<sequence length="424" mass="47057">MSELIRIENVSKRYRLGTINRGMLVKDLQSWWARKRGKEDPNSVIGEHSKRIEKGDEFWALRNINLSIQAGDTLAVIGRNGAGKSTLLKILSRTTSPTSGAIKTRGRISSLLEVGTGFHPELTGRENVYLNGAILGMSRREVRVKFDEIVSFAEIGAFIDTPVKRYSSGMYVRLAFAVAAHLDPEVLIVDEVLAVGDVNFQKKCTGKLNEVHREGRTVVFVSHNMATLSSLCTHAVVLEEGKVVLPKSGISEAVNFYLGRISEISATSLLERRDRVGVGAIRVKDLSIVGPDAEEQRVYLSGQEIEFRIKYVKDPRVKLENVAFAISIYHGQSTFLATLGNEYARGFFGVYDTEGIAVCRLKKLPLCKGTYTMNVIVFNNGVIQDWIQEAKVMEVENGDFYGTGRMIPETHGGVLLEQAWELEG</sequence>